<reference evidence="2" key="1">
    <citation type="submission" date="2025-08" db="UniProtKB">
        <authorList>
            <consortium name="RefSeq"/>
        </authorList>
    </citation>
    <scope>IDENTIFICATION</scope>
</reference>
<organism evidence="1 2">
    <name type="scientific">Nelumbo nucifera</name>
    <name type="common">Sacred lotus</name>
    <dbReference type="NCBI Taxonomy" id="4432"/>
    <lineage>
        <taxon>Eukaryota</taxon>
        <taxon>Viridiplantae</taxon>
        <taxon>Streptophyta</taxon>
        <taxon>Embryophyta</taxon>
        <taxon>Tracheophyta</taxon>
        <taxon>Spermatophyta</taxon>
        <taxon>Magnoliopsida</taxon>
        <taxon>Proteales</taxon>
        <taxon>Nelumbonaceae</taxon>
        <taxon>Nelumbo</taxon>
    </lineage>
</organism>
<name>A0A1U8AGH3_NELNU</name>
<dbReference type="eggNOG" id="KOG1072">
    <property type="taxonomic scope" value="Eukaryota"/>
</dbReference>
<dbReference type="AlphaFoldDB" id="A0A1U8AGH3"/>
<evidence type="ECO:0000313" key="1">
    <source>
        <dbReference type="Proteomes" id="UP000189703"/>
    </source>
</evidence>
<dbReference type="InterPro" id="IPR015915">
    <property type="entry name" value="Kelch-typ_b-propeller"/>
</dbReference>
<dbReference type="KEGG" id="nnu:104604166"/>
<dbReference type="SMART" id="SM00767">
    <property type="entry name" value="DCD"/>
    <property type="match status" value="1"/>
</dbReference>
<dbReference type="InterPro" id="IPR044832">
    <property type="entry name" value="NRP-like"/>
</dbReference>
<dbReference type="InterPro" id="IPR013989">
    <property type="entry name" value="Dev_and_cell_death_domain"/>
</dbReference>
<dbReference type="SUPFAM" id="SSF117281">
    <property type="entry name" value="Kelch motif"/>
    <property type="match status" value="1"/>
</dbReference>
<dbReference type="FunCoup" id="A0A1U8AGH3">
    <property type="interactions" value="621"/>
</dbReference>
<dbReference type="InterPro" id="IPR037293">
    <property type="entry name" value="Gal_Oxidase_central_sf"/>
</dbReference>
<gene>
    <name evidence="2" type="primary">LOC104604166</name>
</gene>
<dbReference type="PANTHER" id="PTHR46034:SF7">
    <property type="entry name" value="INFLUENZA VIRUS NS1A-BINDING PROTEIN"/>
    <property type="match status" value="1"/>
</dbReference>
<accession>A0A1U8AGH3</accession>
<dbReference type="GeneID" id="104604166"/>
<dbReference type="PANTHER" id="PTHR46034">
    <property type="match status" value="1"/>
</dbReference>
<dbReference type="Pfam" id="PF24681">
    <property type="entry name" value="Kelch_KLHDC2_KLHL20_DRC7"/>
    <property type="match status" value="1"/>
</dbReference>
<dbReference type="Gene3D" id="2.120.10.80">
    <property type="entry name" value="Kelch-type beta propeller"/>
    <property type="match status" value="1"/>
</dbReference>
<dbReference type="PRINTS" id="PR00501">
    <property type="entry name" value="KELCHREPEAT"/>
</dbReference>
<dbReference type="OMA" id="YAWIDDN"/>
<dbReference type="OrthoDB" id="45365at2759"/>
<keyword evidence="1" id="KW-1185">Reference proteome</keyword>
<dbReference type="Proteomes" id="UP000189703">
    <property type="component" value="Unplaced"/>
</dbReference>
<dbReference type="PROSITE" id="PS51222">
    <property type="entry name" value="DCD"/>
    <property type="match status" value="1"/>
</dbReference>
<dbReference type="InterPro" id="IPR006652">
    <property type="entry name" value="Kelch_1"/>
</dbReference>
<dbReference type="Pfam" id="PF10539">
    <property type="entry name" value="Dev_Cell_Death"/>
    <property type="match status" value="1"/>
</dbReference>
<dbReference type="Pfam" id="PF01344">
    <property type="entry name" value="Kelch_1"/>
    <property type="match status" value="1"/>
</dbReference>
<evidence type="ECO:0000313" key="2">
    <source>
        <dbReference type="RefSeq" id="XP_010266727.1"/>
    </source>
</evidence>
<protein>
    <submittedName>
        <fullName evidence="2">Uncharacterized protein LOC104604166 isoform X1</fullName>
    </submittedName>
</protein>
<sequence length="679" mass="75753">MGAGRKTQTFTLNHERGKGPLAVRANSSASARGLRKGDTGGLIFGCTHATMKECLAMQLFGLPAQHISYVRNVEPGLPLFLFNYSDRKLHGIFEAACQGQMNINPYGWTDGSQRSPYPAQVRIHVRLLCQALTEGQFKRIIEDNYYSSSHFYFELDHKQTRDLIALFSSSPVQGSTTLPNSSVNWNTLPMVLSNPIRTRGDDGSITPTSEMDVGQSDQFNMESWLSGAASSLDDVSESLEEHKDGVVEENFEKQEEVYRRLLEISKTRERCNSSPKENAEDIASPSMVNDKHSEGECFSDEQRVSEENRECPFNSTDPHFIISKLMWKIEQLEIEQLQKMAALESKLAESEIKIQQLQNRVRQLESKQDPPSGCEGAINGSCDDNEIKPNGQHSCLDGSILIVGGYDGSSWLSNLDSYSLFRDEMIPLKPMSTVRSYASAGTLNGKVYIFGGWNGNLWYDTVECYNPEDNEWTFCPPLIEKKGNLAGATLDNKIFAIGGGNGIECFWEVEMFDPALGRWIPTRSMLQKRFAPAAAELNGVLYVVGGYDGKDYLTSAERFDPREASWTRIPSMNTRRGCHSVAVLNNKLYVLGGYDGNKMVRDVEVLDPRTGAWMTGDNMNEPRGYFGTAVIGDSIYIIGGTQYGENIECTVELYKEGHGWKMTNLNAIGKRYSFSAIVL</sequence>
<proteinExistence type="predicted"/>
<dbReference type="Gene3D" id="2.130.10.80">
    <property type="entry name" value="Galactose oxidase/kelch, beta-propeller"/>
    <property type="match status" value="1"/>
</dbReference>
<dbReference type="GO" id="GO:0034976">
    <property type="term" value="P:response to endoplasmic reticulum stress"/>
    <property type="evidence" value="ECO:0007669"/>
    <property type="project" value="InterPro"/>
</dbReference>
<dbReference type="SMART" id="SM00612">
    <property type="entry name" value="Kelch"/>
    <property type="match status" value="6"/>
</dbReference>
<dbReference type="RefSeq" id="XP_010266727.1">
    <property type="nucleotide sequence ID" value="XM_010268425.2"/>
</dbReference>